<dbReference type="Gene3D" id="1.20.1250.20">
    <property type="entry name" value="MFS general substrate transporter like domains"/>
    <property type="match status" value="1"/>
</dbReference>
<dbReference type="NCBIfam" id="TIGR00711">
    <property type="entry name" value="efflux_EmrB"/>
    <property type="match status" value="1"/>
</dbReference>
<keyword evidence="11" id="KW-1185">Reference proteome</keyword>
<accession>A0A4R2JKN4</accession>
<evidence type="ECO:0000313" key="10">
    <source>
        <dbReference type="EMBL" id="TCO60561.1"/>
    </source>
</evidence>
<keyword evidence="4 8" id="KW-0812">Transmembrane</keyword>
<dbReference type="InterPro" id="IPR011701">
    <property type="entry name" value="MFS"/>
</dbReference>
<dbReference type="Proteomes" id="UP000295680">
    <property type="component" value="Unassembled WGS sequence"/>
</dbReference>
<evidence type="ECO:0000256" key="7">
    <source>
        <dbReference type="SAM" id="MobiDB-lite"/>
    </source>
</evidence>
<feature type="transmembrane region" description="Helical" evidence="8">
    <location>
        <begin position="227"/>
        <end position="248"/>
    </location>
</feature>
<feature type="transmembrane region" description="Helical" evidence="8">
    <location>
        <begin position="269"/>
        <end position="292"/>
    </location>
</feature>
<feature type="compositionally biased region" description="Low complexity" evidence="7">
    <location>
        <begin position="520"/>
        <end position="552"/>
    </location>
</feature>
<dbReference type="RefSeq" id="WP_132115644.1">
    <property type="nucleotide sequence ID" value="NZ_SLWS01000003.1"/>
</dbReference>
<feature type="transmembrane region" description="Helical" evidence="8">
    <location>
        <begin position="334"/>
        <end position="353"/>
    </location>
</feature>
<feature type="transmembrane region" description="Helical" evidence="8">
    <location>
        <begin position="197"/>
        <end position="215"/>
    </location>
</feature>
<keyword evidence="2" id="KW-0813">Transport</keyword>
<dbReference type="InterPro" id="IPR020846">
    <property type="entry name" value="MFS_dom"/>
</dbReference>
<dbReference type="Gene3D" id="1.20.1720.10">
    <property type="entry name" value="Multidrug resistance protein D"/>
    <property type="match status" value="1"/>
</dbReference>
<dbReference type="CDD" id="cd17321">
    <property type="entry name" value="MFS_MMR_MDR_like"/>
    <property type="match status" value="1"/>
</dbReference>
<dbReference type="SUPFAM" id="SSF103473">
    <property type="entry name" value="MFS general substrate transporter"/>
    <property type="match status" value="1"/>
</dbReference>
<keyword evidence="5 8" id="KW-1133">Transmembrane helix</keyword>
<evidence type="ECO:0000256" key="4">
    <source>
        <dbReference type="ARBA" id="ARBA00022692"/>
    </source>
</evidence>
<comment type="caution">
    <text evidence="10">The sequence shown here is derived from an EMBL/GenBank/DDBJ whole genome shotgun (WGS) entry which is preliminary data.</text>
</comment>
<proteinExistence type="predicted"/>
<evidence type="ECO:0000256" key="2">
    <source>
        <dbReference type="ARBA" id="ARBA00022448"/>
    </source>
</evidence>
<evidence type="ECO:0000256" key="5">
    <source>
        <dbReference type="ARBA" id="ARBA00022989"/>
    </source>
</evidence>
<protein>
    <submittedName>
        <fullName evidence="10">EmrB/QacA subfamily drug resistance transporter</fullName>
    </submittedName>
</protein>
<dbReference type="PROSITE" id="PS50850">
    <property type="entry name" value="MFS"/>
    <property type="match status" value="1"/>
</dbReference>
<feature type="domain" description="Major facilitator superfamily (MFS) profile" evidence="9">
    <location>
        <begin position="10"/>
        <end position="512"/>
    </location>
</feature>
<feature type="transmembrane region" description="Helical" evidence="8">
    <location>
        <begin position="365"/>
        <end position="387"/>
    </location>
</feature>
<feature type="transmembrane region" description="Helical" evidence="8">
    <location>
        <begin position="298"/>
        <end position="322"/>
    </location>
</feature>
<organism evidence="10 11">
    <name type="scientific">Actinocrispum wychmicini</name>
    <dbReference type="NCBI Taxonomy" id="1213861"/>
    <lineage>
        <taxon>Bacteria</taxon>
        <taxon>Bacillati</taxon>
        <taxon>Actinomycetota</taxon>
        <taxon>Actinomycetes</taxon>
        <taxon>Pseudonocardiales</taxon>
        <taxon>Pseudonocardiaceae</taxon>
        <taxon>Actinocrispum</taxon>
    </lineage>
</organism>
<feature type="compositionally biased region" description="Pro residues" evidence="7">
    <location>
        <begin position="553"/>
        <end position="562"/>
    </location>
</feature>
<comment type="subcellular location">
    <subcellularLocation>
        <location evidence="1">Cell membrane</location>
        <topology evidence="1">Multi-pass membrane protein</topology>
    </subcellularLocation>
</comment>
<dbReference type="Pfam" id="PF07690">
    <property type="entry name" value="MFS_1"/>
    <property type="match status" value="1"/>
</dbReference>
<feature type="transmembrane region" description="Helical" evidence="8">
    <location>
        <begin position="399"/>
        <end position="420"/>
    </location>
</feature>
<evidence type="ECO:0000313" key="11">
    <source>
        <dbReference type="Proteomes" id="UP000295680"/>
    </source>
</evidence>
<sequence length="562" mass="58036">MKRTYSPWVVLSALLTGSALGLMDSTITNVAVPSLIHDLGARVDQILWVGNGYLLGYAALVVTAGRLGDLFGQKRMFMIGVSLFVLSSIACAFAQSAEMFVASRVVQGCSAALFGPQSMAIITHIFPPERRGTAFGVWGSVAGISVAAGPTLGGLTVAAFGWRWVFLINVFIGAIAMVYAAVVVPNVNFGRRPRLDIAGSVLLSLGLFLLVYGLLEGESHHWGPLWGPVTAPMVIVAGVCALVALVALERGRQDREPLLPFSVLRNRNFVLTLGATCGLALAVSSMLFLTLLNLQMSIGMAVAVAGITVATAPAVSVLVSPFSGRLTDKYGGKYVLFVGMLVLAAGLVLLASAEQIGSTWYDMLPGLLTVGIGMGVTFSPPVAMAMGSVPKSMTGVASGCFNMARLAGSLIGSASVGALLQARLAPALTRAATNHANALPPDLRDRFIAGFATASTGDLQTQHLTTEPATQTLANLVLHEGLADAIRWTYTLPVAVLVIGAIAVLGTHSRTKPTDPTPQPTADDTPAASAVSAVAQAAVPASAHDPASTFASPPSPAPAKST</sequence>
<evidence type="ECO:0000256" key="3">
    <source>
        <dbReference type="ARBA" id="ARBA00022475"/>
    </source>
</evidence>
<gene>
    <name evidence="10" type="ORF">EV192_103136</name>
</gene>
<dbReference type="AlphaFoldDB" id="A0A4R2JKN4"/>
<evidence type="ECO:0000256" key="6">
    <source>
        <dbReference type="ARBA" id="ARBA00023136"/>
    </source>
</evidence>
<feature type="transmembrane region" description="Helical" evidence="8">
    <location>
        <begin position="135"/>
        <end position="158"/>
    </location>
</feature>
<evidence type="ECO:0000256" key="1">
    <source>
        <dbReference type="ARBA" id="ARBA00004651"/>
    </source>
</evidence>
<feature type="transmembrane region" description="Helical" evidence="8">
    <location>
        <begin position="485"/>
        <end position="505"/>
    </location>
</feature>
<dbReference type="EMBL" id="SLWS01000003">
    <property type="protein sequence ID" value="TCO60561.1"/>
    <property type="molecule type" value="Genomic_DNA"/>
</dbReference>
<name>A0A4R2JKN4_9PSEU</name>
<dbReference type="InterPro" id="IPR036259">
    <property type="entry name" value="MFS_trans_sf"/>
</dbReference>
<feature type="region of interest" description="Disordered" evidence="7">
    <location>
        <begin position="508"/>
        <end position="562"/>
    </location>
</feature>
<dbReference type="PANTHER" id="PTHR42718">
    <property type="entry name" value="MAJOR FACILITATOR SUPERFAMILY MULTIDRUG TRANSPORTER MFSC"/>
    <property type="match status" value="1"/>
</dbReference>
<reference evidence="10 11" key="1">
    <citation type="submission" date="2019-03" db="EMBL/GenBank/DDBJ databases">
        <title>Genomic Encyclopedia of Type Strains, Phase IV (KMG-IV): sequencing the most valuable type-strain genomes for metagenomic binning, comparative biology and taxonomic classification.</title>
        <authorList>
            <person name="Goeker M."/>
        </authorList>
    </citation>
    <scope>NUCLEOTIDE SEQUENCE [LARGE SCALE GENOMIC DNA]</scope>
    <source>
        <strain evidence="10 11">DSM 45934</strain>
    </source>
</reference>
<feature type="transmembrane region" description="Helical" evidence="8">
    <location>
        <begin position="45"/>
        <end position="64"/>
    </location>
</feature>
<keyword evidence="3" id="KW-1003">Cell membrane</keyword>
<dbReference type="GO" id="GO:0022857">
    <property type="term" value="F:transmembrane transporter activity"/>
    <property type="evidence" value="ECO:0007669"/>
    <property type="project" value="InterPro"/>
</dbReference>
<feature type="transmembrane region" description="Helical" evidence="8">
    <location>
        <begin position="164"/>
        <end position="185"/>
    </location>
</feature>
<dbReference type="PRINTS" id="PR01036">
    <property type="entry name" value="TCRTETB"/>
</dbReference>
<dbReference type="PANTHER" id="PTHR42718:SF46">
    <property type="entry name" value="BLR6921 PROTEIN"/>
    <property type="match status" value="1"/>
</dbReference>
<dbReference type="OrthoDB" id="4532109at2"/>
<keyword evidence="6 8" id="KW-0472">Membrane</keyword>
<dbReference type="InterPro" id="IPR004638">
    <property type="entry name" value="EmrB-like"/>
</dbReference>
<evidence type="ECO:0000259" key="9">
    <source>
        <dbReference type="PROSITE" id="PS50850"/>
    </source>
</evidence>
<dbReference type="GO" id="GO:0005886">
    <property type="term" value="C:plasma membrane"/>
    <property type="evidence" value="ECO:0007669"/>
    <property type="project" value="UniProtKB-SubCell"/>
</dbReference>
<evidence type="ECO:0000256" key="8">
    <source>
        <dbReference type="SAM" id="Phobius"/>
    </source>
</evidence>